<organism evidence="1 2">
    <name type="scientific">Methanolobus chelungpuianus</name>
    <dbReference type="NCBI Taxonomy" id="502115"/>
    <lineage>
        <taxon>Archaea</taxon>
        <taxon>Methanobacteriati</taxon>
        <taxon>Methanobacteriota</taxon>
        <taxon>Stenosarchaea group</taxon>
        <taxon>Methanomicrobia</taxon>
        <taxon>Methanosarcinales</taxon>
        <taxon>Methanosarcinaceae</taxon>
        <taxon>Methanolobus</taxon>
    </lineage>
</organism>
<dbReference type="Proteomes" id="UP001206983">
    <property type="component" value="Unassembled WGS sequence"/>
</dbReference>
<dbReference type="PANTHER" id="PTHR35866">
    <property type="entry name" value="PUTATIVE-RELATED"/>
    <property type="match status" value="1"/>
</dbReference>
<proteinExistence type="predicted"/>
<dbReference type="PANTHER" id="PTHR35866:SF1">
    <property type="entry name" value="YKGJ FAMILY CYSTEINE CLUSTER PROTEIN"/>
    <property type="match status" value="1"/>
</dbReference>
<protein>
    <submittedName>
        <fullName evidence="1">Fe-S oxidoreductase</fullName>
    </submittedName>
</protein>
<sequence length="233" mass="27267">MVTIGKSIDVQMELAAEELRLLQAYPDEELISIIREVGFRCDLCARCCTREFNDHVFLLEQDLKVIRETDPGVIEPAPYYELCDQHGNFYVSGYALKIQDDGSCIFLNEKRCRIYEQRPLICRLYPYMLHLEADEDGNVGWRQISGLDLHGCYHNEISDEECEAIAREVRSYEEAFLHQKLEFFKAARKYFQKHGLKHVQSVYDREMRKINKGGQAKVFVFCNGGFEERMARE</sequence>
<dbReference type="Pfam" id="PF03692">
    <property type="entry name" value="CxxCxxCC"/>
    <property type="match status" value="1"/>
</dbReference>
<keyword evidence="2" id="KW-1185">Reference proteome</keyword>
<name>A0AAE3KXU1_9EURY</name>
<evidence type="ECO:0000313" key="1">
    <source>
        <dbReference type="EMBL" id="MCQ6963201.1"/>
    </source>
</evidence>
<dbReference type="InterPro" id="IPR005358">
    <property type="entry name" value="Puta_zinc/iron-chelating_dom"/>
</dbReference>
<dbReference type="EMBL" id="JTEO01000004">
    <property type="protein sequence ID" value="MCQ6963201.1"/>
    <property type="molecule type" value="Genomic_DNA"/>
</dbReference>
<evidence type="ECO:0000313" key="2">
    <source>
        <dbReference type="Proteomes" id="UP001206983"/>
    </source>
</evidence>
<reference evidence="1 2" key="1">
    <citation type="journal article" date="2011" name="Appl. Environ. Microbiol.">
        <title>Methanogenic archaea isolated from Taiwan's Chelungpu fault.</title>
        <authorList>
            <person name="Wu S.Y."/>
            <person name="Lai M.C."/>
        </authorList>
    </citation>
    <scope>NUCLEOTIDE SEQUENCE [LARGE SCALE GENOMIC DNA]</scope>
    <source>
        <strain evidence="1 2">St545Mb</strain>
    </source>
</reference>
<gene>
    <name evidence="1" type="ORF">PV02_06285</name>
</gene>
<comment type="caution">
    <text evidence="1">The sequence shown here is derived from an EMBL/GenBank/DDBJ whole genome shotgun (WGS) entry which is preliminary data.</text>
</comment>
<dbReference type="AlphaFoldDB" id="A0AAE3KXU1"/>
<accession>A0AAE3KXU1</accession>